<comment type="caution">
    <text evidence="2">The sequence shown here is derived from an EMBL/GenBank/DDBJ whole genome shotgun (WGS) entry which is preliminary data.</text>
</comment>
<feature type="domain" description="BPL/LPL catalytic" evidence="1">
    <location>
        <begin position="43"/>
        <end position="226"/>
    </location>
</feature>
<dbReference type="Proteomes" id="UP000683139">
    <property type="component" value="Unassembled WGS sequence"/>
</dbReference>
<dbReference type="EMBL" id="BOSE01000002">
    <property type="protein sequence ID" value="GIP15893.1"/>
    <property type="molecule type" value="Genomic_DNA"/>
</dbReference>
<dbReference type="Gene3D" id="3.30.930.10">
    <property type="entry name" value="Bira Bifunctional Protein, Domain 2"/>
    <property type="match status" value="1"/>
</dbReference>
<dbReference type="InterPro" id="IPR045864">
    <property type="entry name" value="aa-tRNA-synth_II/BPL/LPL"/>
</dbReference>
<dbReference type="SUPFAM" id="SSF55681">
    <property type="entry name" value="Class II aaRS and biotin synthetases"/>
    <property type="match status" value="1"/>
</dbReference>
<dbReference type="PANTHER" id="PTHR43679">
    <property type="entry name" value="OCTANOYLTRANSFERASE LIPM-RELATED"/>
    <property type="match status" value="1"/>
</dbReference>
<accession>A0A920CY20</accession>
<dbReference type="PROSITE" id="PS51733">
    <property type="entry name" value="BPL_LPL_CATALYTIC"/>
    <property type="match status" value="1"/>
</dbReference>
<organism evidence="2 3">
    <name type="scientific">Paenibacillus montaniterrae</name>
    <dbReference type="NCBI Taxonomy" id="429341"/>
    <lineage>
        <taxon>Bacteria</taxon>
        <taxon>Bacillati</taxon>
        <taxon>Bacillota</taxon>
        <taxon>Bacilli</taxon>
        <taxon>Bacillales</taxon>
        <taxon>Paenibacillaceae</taxon>
        <taxon>Paenibacillus</taxon>
    </lineage>
</organism>
<gene>
    <name evidence="2" type="ORF">J40TS1_15350</name>
</gene>
<dbReference type="GO" id="GO:0140096">
    <property type="term" value="F:catalytic activity, acting on a protein"/>
    <property type="evidence" value="ECO:0007669"/>
    <property type="project" value="UniProtKB-ARBA"/>
</dbReference>
<keyword evidence="3" id="KW-1185">Reference proteome</keyword>
<proteinExistence type="predicted"/>
<dbReference type="InterPro" id="IPR050664">
    <property type="entry name" value="Octanoyltrans_LipM/LipL"/>
</dbReference>
<dbReference type="RefSeq" id="WP_213514155.1">
    <property type="nucleotide sequence ID" value="NZ_BOSE01000002.1"/>
</dbReference>
<dbReference type="InterPro" id="IPR004143">
    <property type="entry name" value="BPL_LPL_catalytic"/>
</dbReference>
<dbReference type="PANTHER" id="PTHR43679:SF2">
    <property type="entry name" value="OCTANOYL-[GCVH]:PROTEIN N-OCTANOYLTRANSFERASE"/>
    <property type="match status" value="1"/>
</dbReference>
<protein>
    <recommendedName>
        <fullName evidence="1">BPL/LPL catalytic domain-containing protein</fullName>
    </recommendedName>
</protein>
<dbReference type="GO" id="GO:0009249">
    <property type="term" value="P:protein lipoylation"/>
    <property type="evidence" value="ECO:0007669"/>
    <property type="project" value="UniProtKB-ARBA"/>
</dbReference>
<name>A0A920CY20_9BACL</name>
<evidence type="ECO:0000313" key="3">
    <source>
        <dbReference type="Proteomes" id="UP000683139"/>
    </source>
</evidence>
<evidence type="ECO:0000259" key="1">
    <source>
        <dbReference type="PROSITE" id="PS51733"/>
    </source>
</evidence>
<reference evidence="2" key="1">
    <citation type="submission" date="2021-03" db="EMBL/GenBank/DDBJ databases">
        <title>Antimicrobial resistance genes in bacteria isolated from Japanese honey, and their potential for conferring macrolide and lincosamide resistance in the American foulbrood pathogen Paenibacillus larvae.</title>
        <authorList>
            <person name="Okamoto M."/>
            <person name="Kumagai M."/>
            <person name="Kanamori H."/>
            <person name="Takamatsu D."/>
        </authorList>
    </citation>
    <scope>NUCLEOTIDE SEQUENCE</scope>
    <source>
        <strain evidence="2">J40TS1</strain>
    </source>
</reference>
<dbReference type="Pfam" id="PF21948">
    <property type="entry name" value="LplA-B_cat"/>
    <property type="match status" value="1"/>
</dbReference>
<dbReference type="GO" id="GO:0016740">
    <property type="term" value="F:transferase activity"/>
    <property type="evidence" value="ECO:0007669"/>
    <property type="project" value="UniProtKB-ARBA"/>
</dbReference>
<sequence>MTKHAITSWARQMHIVDYSNQLASNDPYLAFAMDEWLCRQAAQSGISICHIWRHRNAFILGQRDARLPRAEQAVEWLRSNNWLPIVRNSGGAAVPLDAGVVNISLIFPLQQPASFHQDFEKMFELIAAALAHTGASVQKGEISGAYCPGDYDLSIDGLKFCGIAQRRQLHAYAVQAFIIASGKGKHRTKLVREFYERAAVGAEQSSYPNVTDQSTASLEELAGLGALAHHSFAEAIKQTIQSNQSAELRRLQQPLNLSSLISLPENEQLAAIAAQLRQRYYKLHSRS</sequence>
<evidence type="ECO:0000313" key="2">
    <source>
        <dbReference type="EMBL" id="GIP15893.1"/>
    </source>
</evidence>
<dbReference type="AlphaFoldDB" id="A0A920CY20"/>